<comment type="caution">
    <text evidence="2">The sequence shown here is derived from an EMBL/GenBank/DDBJ whole genome shotgun (WGS) entry which is preliminary data.</text>
</comment>
<feature type="region of interest" description="Disordered" evidence="1">
    <location>
        <begin position="120"/>
        <end position="139"/>
    </location>
</feature>
<dbReference type="EMBL" id="PJNB01000001">
    <property type="protein sequence ID" value="PKW16000.1"/>
    <property type="molecule type" value="Genomic_DNA"/>
</dbReference>
<accession>A0A2N3XZE9</accession>
<organism evidence="2 3">
    <name type="scientific">Saccharopolyspora spinosa</name>
    <dbReference type="NCBI Taxonomy" id="60894"/>
    <lineage>
        <taxon>Bacteria</taxon>
        <taxon>Bacillati</taxon>
        <taxon>Actinomycetota</taxon>
        <taxon>Actinomycetes</taxon>
        <taxon>Pseudonocardiales</taxon>
        <taxon>Pseudonocardiaceae</taxon>
        <taxon>Saccharopolyspora</taxon>
    </lineage>
</organism>
<name>A0A2N3XZE9_SACSN</name>
<dbReference type="AlphaFoldDB" id="A0A2N3XZE9"/>
<dbReference type="Proteomes" id="UP000233786">
    <property type="component" value="Unassembled WGS sequence"/>
</dbReference>
<protein>
    <submittedName>
        <fullName evidence="2">Uncharacterized protein</fullName>
    </submittedName>
</protein>
<evidence type="ECO:0000313" key="3">
    <source>
        <dbReference type="Proteomes" id="UP000233786"/>
    </source>
</evidence>
<reference evidence="2" key="1">
    <citation type="submission" date="2017-12" db="EMBL/GenBank/DDBJ databases">
        <title>Sequencing the genomes of 1000 Actinobacteria strains.</title>
        <authorList>
            <person name="Klenk H.-P."/>
        </authorList>
    </citation>
    <scope>NUCLEOTIDE SEQUENCE [LARGE SCALE GENOMIC DNA]</scope>
    <source>
        <strain evidence="2">DSM 44228</strain>
    </source>
</reference>
<evidence type="ECO:0000313" key="2">
    <source>
        <dbReference type="EMBL" id="PKW16000.1"/>
    </source>
</evidence>
<proteinExistence type="predicted"/>
<sequence>MLIRSAAARSDVRGDLGRPQRAGGCAQFLLGLAGIAQQLVGDRVQPRRTIFQVGAGEGVRIIAEQPDGAAPLVADGRGGRQDERAFAEAAGQFEPHEGLAGTWRRAHMPPPVGDVRARLQQVPLGLRPSERRRQTPTAS</sequence>
<gene>
    <name evidence="2" type="ORF">A8926_3785</name>
</gene>
<feature type="region of interest" description="Disordered" evidence="1">
    <location>
        <begin position="91"/>
        <end position="111"/>
    </location>
</feature>
<keyword evidence="3" id="KW-1185">Reference proteome</keyword>
<evidence type="ECO:0000256" key="1">
    <source>
        <dbReference type="SAM" id="MobiDB-lite"/>
    </source>
</evidence>